<organism evidence="3 4">
    <name type="scientific">Fraserbacteria sp. (strain RBG_16_55_9)</name>
    <dbReference type="NCBI Taxonomy" id="1817864"/>
    <lineage>
        <taxon>Bacteria</taxon>
        <taxon>Candidatus Fraseribacteriota</taxon>
    </lineage>
</organism>
<accession>A0A1F5V2K1</accession>
<keyword evidence="1" id="KW-0472">Membrane</keyword>
<feature type="domain" description="NADH-quinone oxidoreductase subunit D" evidence="2">
    <location>
        <begin position="146"/>
        <end position="395"/>
    </location>
</feature>
<dbReference type="AlphaFoldDB" id="A0A1F5V2K1"/>
<comment type="subunit">
    <text evidence="1">NDH-1 is composed of 14 different subunits. Subunits NuoB, C, D, E, F, and G constitute the peripheral sector of the complex.</text>
</comment>
<dbReference type="Gene3D" id="1.10.645.10">
    <property type="entry name" value="Cytochrome-c3 Hydrogenase, chain B"/>
    <property type="match status" value="1"/>
</dbReference>
<gene>
    <name evidence="1" type="primary">nuoD</name>
    <name evidence="3" type="ORF">A2Z21_02775</name>
</gene>
<comment type="subcellular location">
    <subcellularLocation>
        <location evidence="1">Cell membrane</location>
        <topology evidence="1">Peripheral membrane protein</topology>
        <orientation evidence="1">Cytoplasmic side</orientation>
    </subcellularLocation>
</comment>
<keyword evidence="1" id="KW-0520">NAD</keyword>
<dbReference type="InterPro" id="IPR001135">
    <property type="entry name" value="NADH_Q_OxRdtase_suD"/>
</dbReference>
<dbReference type="Proteomes" id="UP000179157">
    <property type="component" value="Unassembled WGS sequence"/>
</dbReference>
<proteinExistence type="inferred from homology"/>
<dbReference type="InterPro" id="IPR022885">
    <property type="entry name" value="NDH1_su_D/H"/>
</dbReference>
<dbReference type="InterPro" id="IPR029014">
    <property type="entry name" value="NiFe-Hase_large"/>
</dbReference>
<sequence length="395" mass="44918">MHPVNRQQLDLSLDLERINSDPHQGTETMILNLGPQHPSTHGVLRVVLELDGERIVHAEPHIGYLHTGIEKECEYRTYHQVVPLIDRMDYLSSLNEEMGYVLAAEKLLGIEAPKRAQYIRVMMCELSRIASHMVWLGTAALELNVSSVFMYCFRDREYVLDLFEMVAGARMFPRYFRIGGVMRDLPRGFEDAVKKFIDEFRPHWKEYHDLLTKNPIWRMRLEGTAVLTKEQCFAYALTGPVLRGSGVAYDVRKAFPYSAYPDFEFEVTTQTAGDAYARYLVRMAEMEQSLRIVEQVLEKLPAGPVIVDDRRISKPHPHRGLFVPPGESYVTIESPRGEKGYWVVSDGSNKPLRVRMRAPSFASTQAMPVLIEGGYIADAVVAIASVDPVLGDVDR</sequence>
<comment type="function">
    <text evidence="1">NDH-1 shuttles electrons from NADH, via FMN and iron-sulfur (Fe-S) centers, to quinones in the respiratory chain. The immediate electron acceptor for the enzyme in this species is believed to be ubiquinone. Couples the redox reaction to proton translocation (for every two electrons transferred, four hydrogen ions are translocated across the cytoplasmic membrane), and thus conserves the redox energy in a proton gradient.</text>
</comment>
<dbReference type="Pfam" id="PF00346">
    <property type="entry name" value="Complex1_49kDa"/>
    <property type="match status" value="1"/>
</dbReference>
<dbReference type="NCBIfam" id="NF004739">
    <property type="entry name" value="PRK06075.1"/>
    <property type="match status" value="1"/>
</dbReference>
<keyword evidence="1" id="KW-0874">Quinone</keyword>
<keyword evidence="1" id="KW-0813">Transport</keyword>
<dbReference type="SUPFAM" id="SSF56762">
    <property type="entry name" value="HydB/Nqo4-like"/>
    <property type="match status" value="1"/>
</dbReference>
<dbReference type="PANTHER" id="PTHR11993:SF10">
    <property type="entry name" value="NADH DEHYDROGENASE [UBIQUINONE] IRON-SULFUR PROTEIN 2, MITOCHONDRIAL"/>
    <property type="match status" value="1"/>
</dbReference>
<dbReference type="NCBIfam" id="TIGR01962">
    <property type="entry name" value="NuoD"/>
    <property type="match status" value="1"/>
</dbReference>
<dbReference type="EC" id="7.1.1.-" evidence="1"/>
<evidence type="ECO:0000313" key="3">
    <source>
        <dbReference type="EMBL" id="OGF57653.1"/>
    </source>
</evidence>
<dbReference type="GO" id="GO:0048038">
    <property type="term" value="F:quinone binding"/>
    <property type="evidence" value="ECO:0007669"/>
    <property type="project" value="UniProtKB-KW"/>
</dbReference>
<name>A0A1F5V2K1_FRAXR</name>
<dbReference type="GO" id="GO:0005886">
    <property type="term" value="C:plasma membrane"/>
    <property type="evidence" value="ECO:0007669"/>
    <property type="project" value="UniProtKB-SubCell"/>
</dbReference>
<keyword evidence="1" id="KW-0830">Ubiquinone</keyword>
<dbReference type="STRING" id="1817864.A2Z21_02775"/>
<dbReference type="GO" id="GO:0051287">
    <property type="term" value="F:NAD binding"/>
    <property type="evidence" value="ECO:0007669"/>
    <property type="project" value="InterPro"/>
</dbReference>
<evidence type="ECO:0000313" key="4">
    <source>
        <dbReference type="Proteomes" id="UP000179157"/>
    </source>
</evidence>
<comment type="caution">
    <text evidence="3">The sequence shown here is derived from an EMBL/GenBank/DDBJ whole genome shotgun (WGS) entry which is preliminary data.</text>
</comment>
<keyword evidence="1" id="KW-1278">Translocase</keyword>
<protein>
    <recommendedName>
        <fullName evidence="1">NADH-quinone oxidoreductase subunit D</fullName>
        <ecNumber evidence="1">7.1.1.-</ecNumber>
    </recommendedName>
    <alternativeName>
        <fullName evidence="1">NADH dehydrogenase I subunit D</fullName>
    </alternativeName>
    <alternativeName>
        <fullName evidence="1">NDH-1 subunit D</fullName>
    </alternativeName>
</protein>
<keyword evidence="1" id="KW-1003">Cell membrane</keyword>
<comment type="catalytic activity">
    <reaction evidence="1">
        <text>a quinone + NADH + 5 H(+)(in) = a quinol + NAD(+) + 4 H(+)(out)</text>
        <dbReference type="Rhea" id="RHEA:57888"/>
        <dbReference type="ChEBI" id="CHEBI:15378"/>
        <dbReference type="ChEBI" id="CHEBI:24646"/>
        <dbReference type="ChEBI" id="CHEBI:57540"/>
        <dbReference type="ChEBI" id="CHEBI:57945"/>
        <dbReference type="ChEBI" id="CHEBI:132124"/>
    </reaction>
</comment>
<dbReference type="HAMAP" id="MF_01358">
    <property type="entry name" value="NDH1_NuoD"/>
    <property type="match status" value="1"/>
</dbReference>
<evidence type="ECO:0000259" key="2">
    <source>
        <dbReference type="Pfam" id="PF00346"/>
    </source>
</evidence>
<dbReference type="EMBL" id="MFGX01000007">
    <property type="protein sequence ID" value="OGF57653.1"/>
    <property type="molecule type" value="Genomic_DNA"/>
</dbReference>
<evidence type="ECO:0000256" key="1">
    <source>
        <dbReference type="HAMAP-Rule" id="MF_01358"/>
    </source>
</evidence>
<comment type="similarity">
    <text evidence="1">Belongs to the complex I 49 kDa subunit family.</text>
</comment>
<dbReference type="GO" id="GO:0050136">
    <property type="term" value="F:NADH dehydrogenase (quinone) (non-electrogenic) activity"/>
    <property type="evidence" value="ECO:0007669"/>
    <property type="project" value="UniProtKB-UniRule"/>
</dbReference>
<dbReference type="PANTHER" id="PTHR11993">
    <property type="entry name" value="NADH-UBIQUINONE OXIDOREDUCTASE 49 KDA SUBUNIT"/>
    <property type="match status" value="1"/>
</dbReference>
<reference evidence="3 4" key="1">
    <citation type="journal article" date="2016" name="Nat. Commun.">
        <title>Thousands of microbial genomes shed light on interconnected biogeochemical processes in an aquifer system.</title>
        <authorList>
            <person name="Anantharaman K."/>
            <person name="Brown C.T."/>
            <person name="Hug L.A."/>
            <person name="Sharon I."/>
            <person name="Castelle C.J."/>
            <person name="Probst A.J."/>
            <person name="Thomas B.C."/>
            <person name="Singh A."/>
            <person name="Wilkins M.J."/>
            <person name="Karaoz U."/>
            <person name="Brodie E.L."/>
            <person name="Williams K.H."/>
            <person name="Hubbard S.S."/>
            <person name="Banfield J.F."/>
        </authorList>
    </citation>
    <scope>NUCLEOTIDE SEQUENCE [LARGE SCALE GENOMIC DNA]</scope>
    <source>
        <strain evidence="4">RBG_16_55_9</strain>
    </source>
</reference>